<evidence type="ECO:0000259" key="1">
    <source>
        <dbReference type="Pfam" id="PF01863"/>
    </source>
</evidence>
<evidence type="ECO:0000313" key="2">
    <source>
        <dbReference type="EMBL" id="MDH0562818.1"/>
    </source>
</evidence>
<dbReference type="RefSeq" id="WP_279694485.1">
    <property type="nucleotide sequence ID" value="NZ_JAOEEO010000001.1"/>
</dbReference>
<dbReference type="Gene3D" id="3.30.2010.10">
    <property type="entry name" value="Metalloproteases ('zincins'), catalytic domain"/>
    <property type="match status" value="1"/>
</dbReference>
<comment type="caution">
    <text evidence="2">The sequence shown here is derived from an EMBL/GenBank/DDBJ whole genome shotgun (WGS) entry which is preliminary data.</text>
</comment>
<dbReference type="Proteomes" id="UP001159329">
    <property type="component" value="Unassembled WGS sequence"/>
</dbReference>
<organism evidence="2 3">
    <name type="scientific">Acinetobacter courvalinii</name>
    <dbReference type="NCBI Taxonomy" id="280147"/>
    <lineage>
        <taxon>Bacteria</taxon>
        <taxon>Pseudomonadati</taxon>
        <taxon>Pseudomonadota</taxon>
        <taxon>Gammaproteobacteria</taxon>
        <taxon>Moraxellales</taxon>
        <taxon>Moraxellaceae</taxon>
        <taxon>Acinetobacter</taxon>
    </lineage>
</organism>
<proteinExistence type="predicted"/>
<dbReference type="AlphaFoldDB" id="A0AA42I5A0"/>
<gene>
    <name evidence="2" type="ORF">N7644_03875</name>
</gene>
<reference evidence="2" key="1">
    <citation type="submission" date="2022-09" db="EMBL/GenBank/DDBJ databases">
        <title>Intensive care unit water sources are persistently colonized with multi-drug resistant bacteria and are the site of extensive horizontal gene transfer of antibiotic resistance genes.</title>
        <authorList>
            <person name="Diorio-Toth L."/>
        </authorList>
    </citation>
    <scope>NUCLEOTIDE SEQUENCE</scope>
    <source>
        <strain evidence="2">GD04005</strain>
    </source>
</reference>
<sequence>MQAVSLETLLPEIKVVRHARARNLRLRVEPTGIRLTVPLFCSKKQIQQFLTHSEQWLVETWGRQQKQFNHNLDFPEQLSLFFHSQPFQIIRQTQRHIFKFDWEQQTIFIRDTASEKALQTAIIAYAKQFLPDYLDQVSQEIGLAYQSCSIRNPKTRWGSCSSKHDIMLSAALALMPEHNVRAVCVHELAHTRHFDHSAAFWNEVAKYDPHYLVHRQQLKQIQLPSWYYKKD</sequence>
<evidence type="ECO:0000313" key="3">
    <source>
        <dbReference type="Proteomes" id="UP001159329"/>
    </source>
</evidence>
<dbReference type="Pfam" id="PF01863">
    <property type="entry name" value="YgjP-like"/>
    <property type="match status" value="1"/>
</dbReference>
<dbReference type="InterPro" id="IPR002725">
    <property type="entry name" value="YgjP-like_metallopeptidase"/>
</dbReference>
<accession>A0AA42I5A0</accession>
<dbReference type="PANTHER" id="PTHR30399:SF1">
    <property type="entry name" value="UTP PYROPHOSPHATASE"/>
    <property type="match status" value="1"/>
</dbReference>
<feature type="domain" description="YgjP-like metallopeptidase" evidence="1">
    <location>
        <begin position="22"/>
        <end position="220"/>
    </location>
</feature>
<dbReference type="InterPro" id="IPR053136">
    <property type="entry name" value="UTP_pyrophosphatase-like"/>
</dbReference>
<name>A0AA42I5A0_9GAMM</name>
<dbReference type="CDD" id="cd07344">
    <property type="entry name" value="M48_yhfN_like"/>
    <property type="match status" value="1"/>
</dbReference>
<dbReference type="PANTHER" id="PTHR30399">
    <property type="entry name" value="UNCHARACTERIZED PROTEIN YGJP"/>
    <property type="match status" value="1"/>
</dbReference>
<dbReference type="EMBL" id="JAOEEO010000001">
    <property type="protein sequence ID" value="MDH0562818.1"/>
    <property type="molecule type" value="Genomic_DNA"/>
</dbReference>
<protein>
    <submittedName>
        <fullName evidence="2">M48 family metallopeptidase</fullName>
    </submittedName>
</protein>